<dbReference type="GO" id="GO:0043958">
    <property type="term" value="F:acryloyl-CoA reductase (NADH) activity"/>
    <property type="evidence" value="ECO:0007669"/>
    <property type="project" value="UniProtKB-EC"/>
</dbReference>
<evidence type="ECO:0000256" key="6">
    <source>
        <dbReference type="RuleBase" id="RU362125"/>
    </source>
</evidence>
<keyword evidence="5 6" id="KW-0560">Oxidoreductase</keyword>
<evidence type="ECO:0000259" key="9">
    <source>
        <dbReference type="Pfam" id="PF02771"/>
    </source>
</evidence>
<dbReference type="InterPro" id="IPR013786">
    <property type="entry name" value="AcylCoA_DH/ox_N"/>
</dbReference>
<evidence type="ECO:0000313" key="11">
    <source>
        <dbReference type="Proteomes" id="UP000202485"/>
    </source>
</evidence>
<dbReference type="OrthoDB" id="9775090at2"/>
<name>A0A238KWQ3_9RHOB</name>
<feature type="domain" description="Acyl-CoA dehydrogenase/oxidase C-terminal" evidence="7">
    <location>
        <begin position="231"/>
        <end position="392"/>
    </location>
</feature>
<accession>A0A238KWQ3</accession>
<keyword evidence="4 6" id="KW-0274">FAD</keyword>
<keyword evidence="11" id="KW-1185">Reference proteome</keyword>
<dbReference type="EC" id="1.3.1.95" evidence="10"/>
<dbReference type="RefSeq" id="WP_093964531.1">
    <property type="nucleotide sequence ID" value="NZ_FXYG01000004.1"/>
</dbReference>
<evidence type="ECO:0000313" key="10">
    <source>
        <dbReference type="EMBL" id="SMX47225.1"/>
    </source>
</evidence>
<comment type="cofactor">
    <cofactor evidence="1 6">
        <name>FAD</name>
        <dbReference type="ChEBI" id="CHEBI:57692"/>
    </cofactor>
</comment>
<evidence type="ECO:0000256" key="1">
    <source>
        <dbReference type="ARBA" id="ARBA00001974"/>
    </source>
</evidence>
<dbReference type="Gene3D" id="2.40.110.10">
    <property type="entry name" value="Butyryl-CoA Dehydrogenase, subunit A, domain 2"/>
    <property type="match status" value="1"/>
</dbReference>
<dbReference type="Gene3D" id="1.10.540.10">
    <property type="entry name" value="Acyl-CoA dehydrogenase/oxidase, N-terminal domain"/>
    <property type="match status" value="1"/>
</dbReference>
<keyword evidence="3 6" id="KW-0285">Flavoprotein</keyword>
<dbReference type="Pfam" id="PF02771">
    <property type="entry name" value="Acyl-CoA_dh_N"/>
    <property type="match status" value="1"/>
</dbReference>
<reference evidence="11" key="1">
    <citation type="submission" date="2017-05" db="EMBL/GenBank/DDBJ databases">
        <authorList>
            <person name="Rodrigo-Torres L."/>
            <person name="Arahal R. D."/>
            <person name="Lucena T."/>
        </authorList>
    </citation>
    <scope>NUCLEOTIDE SEQUENCE [LARGE SCALE GENOMIC DNA]</scope>
    <source>
        <strain evidence="11">CECT 8715</strain>
    </source>
</reference>
<dbReference type="SUPFAM" id="SSF47203">
    <property type="entry name" value="Acyl-CoA dehydrogenase C-terminal domain-like"/>
    <property type="match status" value="1"/>
</dbReference>
<dbReference type="FunFam" id="2.40.110.10:FF:000011">
    <property type="entry name" value="Acyl-CoA dehydrogenase FadE34"/>
    <property type="match status" value="1"/>
</dbReference>
<dbReference type="GO" id="GO:0005886">
    <property type="term" value="C:plasma membrane"/>
    <property type="evidence" value="ECO:0007669"/>
    <property type="project" value="TreeGrafter"/>
</dbReference>
<dbReference type="PANTHER" id="PTHR43292:SF3">
    <property type="entry name" value="ACYL-COA DEHYDROGENASE FADE29"/>
    <property type="match status" value="1"/>
</dbReference>
<organism evidence="10 11">
    <name type="scientific">Ruegeria arenilitoris</name>
    <dbReference type="NCBI Taxonomy" id="1173585"/>
    <lineage>
        <taxon>Bacteria</taxon>
        <taxon>Pseudomonadati</taxon>
        <taxon>Pseudomonadota</taxon>
        <taxon>Alphaproteobacteria</taxon>
        <taxon>Rhodobacterales</taxon>
        <taxon>Roseobacteraceae</taxon>
        <taxon>Ruegeria</taxon>
    </lineage>
</organism>
<dbReference type="EMBL" id="FXYG01000004">
    <property type="protein sequence ID" value="SMX47225.1"/>
    <property type="molecule type" value="Genomic_DNA"/>
</dbReference>
<dbReference type="GO" id="GO:0050660">
    <property type="term" value="F:flavin adenine dinucleotide binding"/>
    <property type="evidence" value="ECO:0007669"/>
    <property type="project" value="InterPro"/>
</dbReference>
<evidence type="ECO:0000256" key="2">
    <source>
        <dbReference type="ARBA" id="ARBA00009347"/>
    </source>
</evidence>
<dbReference type="InterPro" id="IPR006091">
    <property type="entry name" value="Acyl-CoA_Oxase/DH_mid-dom"/>
</dbReference>
<dbReference type="InterPro" id="IPR009075">
    <property type="entry name" value="AcylCo_DH/oxidase_C"/>
</dbReference>
<evidence type="ECO:0000259" key="7">
    <source>
        <dbReference type="Pfam" id="PF00441"/>
    </source>
</evidence>
<dbReference type="InterPro" id="IPR036250">
    <property type="entry name" value="AcylCo_DH-like_C"/>
</dbReference>
<gene>
    <name evidence="10" type="primary">acrC_3</name>
    <name evidence="10" type="ORF">RUA8715_03025</name>
</gene>
<evidence type="ECO:0000256" key="3">
    <source>
        <dbReference type="ARBA" id="ARBA00022630"/>
    </source>
</evidence>
<evidence type="ECO:0000256" key="5">
    <source>
        <dbReference type="ARBA" id="ARBA00023002"/>
    </source>
</evidence>
<dbReference type="InterPro" id="IPR009100">
    <property type="entry name" value="AcylCoA_DH/oxidase_NM_dom_sf"/>
</dbReference>
<comment type="similarity">
    <text evidence="2 6">Belongs to the acyl-CoA dehydrogenase family.</text>
</comment>
<dbReference type="InterPro" id="IPR037069">
    <property type="entry name" value="AcylCoA_DH/ox_N_sf"/>
</dbReference>
<dbReference type="AlphaFoldDB" id="A0A238KWQ3"/>
<dbReference type="Gene3D" id="1.20.140.10">
    <property type="entry name" value="Butyryl-CoA Dehydrogenase, subunit A, domain 3"/>
    <property type="match status" value="1"/>
</dbReference>
<feature type="domain" description="Acyl-CoA dehydrogenase/oxidase N-terminal" evidence="9">
    <location>
        <begin position="6"/>
        <end position="121"/>
    </location>
</feature>
<feature type="domain" description="Acyl-CoA oxidase/dehydrogenase middle" evidence="8">
    <location>
        <begin position="125"/>
        <end position="219"/>
    </location>
</feature>
<sequence length="396" mass="44126">MDLNYTDEEKAFRDEVRAFLAEKLPKEICDKIRAGRNIGKEGYEWWHATLNERGWLNFNWPKEFGGAEWNAVQRHIFEEECAAAYAPRIVPFGLSMLGPVLQKFGSKAQQDYFLPRILNGEHWWCQGYSEPGAGSDLASLKTRAVRDGDHYVVNGQKTWTTLAQYANWIFCLVRTDPEAKAQEGISFLLIDMNTPGIEVRPIVLLDGTPEVNEVFFDDVRVPVENLVGEENKGWTYAKYLLTHERTNIAGVGFSQAGLDMVKRIARIETANGRPLIENPHFAARLARVEIDLMAMATTNMRIISKAAAGQAPGVESSMLKVKGTIIRQEINDLARRAVGPYAMPFASEAVAGDNDPIGPDYAAPVAAQYFNNRKLSIFGGSNEIQRGIIAKVKMGG</sequence>
<dbReference type="Pfam" id="PF02770">
    <property type="entry name" value="Acyl-CoA_dh_M"/>
    <property type="match status" value="1"/>
</dbReference>
<proteinExistence type="inferred from homology"/>
<dbReference type="InterPro" id="IPR052161">
    <property type="entry name" value="Mycobact_Acyl-CoA_DH"/>
</dbReference>
<evidence type="ECO:0000259" key="8">
    <source>
        <dbReference type="Pfam" id="PF02770"/>
    </source>
</evidence>
<dbReference type="PANTHER" id="PTHR43292">
    <property type="entry name" value="ACYL-COA DEHYDROGENASE"/>
    <property type="match status" value="1"/>
</dbReference>
<dbReference type="Pfam" id="PF00441">
    <property type="entry name" value="Acyl-CoA_dh_1"/>
    <property type="match status" value="1"/>
</dbReference>
<dbReference type="SUPFAM" id="SSF56645">
    <property type="entry name" value="Acyl-CoA dehydrogenase NM domain-like"/>
    <property type="match status" value="1"/>
</dbReference>
<protein>
    <submittedName>
        <fullName evidence="10">Acryloyl-CoA reductase (NADH)</fullName>
        <ecNumber evidence="10">1.3.1.95</ecNumber>
    </submittedName>
</protein>
<dbReference type="Proteomes" id="UP000202485">
    <property type="component" value="Unassembled WGS sequence"/>
</dbReference>
<dbReference type="InterPro" id="IPR046373">
    <property type="entry name" value="Acyl-CoA_Oxase/DH_mid-dom_sf"/>
</dbReference>
<evidence type="ECO:0000256" key="4">
    <source>
        <dbReference type="ARBA" id="ARBA00022827"/>
    </source>
</evidence>